<protein>
    <submittedName>
        <fullName evidence="1">Uncharacterized protein</fullName>
    </submittedName>
</protein>
<sequence>MKVHRGCVYGEKQSRIKTSLVVLYGSSHNTELMATWPNKSVPLLSPLLTITLF</sequence>
<organism evidence="1">
    <name type="scientific">Anguilla anguilla</name>
    <name type="common">European freshwater eel</name>
    <name type="synonym">Muraena anguilla</name>
    <dbReference type="NCBI Taxonomy" id="7936"/>
    <lineage>
        <taxon>Eukaryota</taxon>
        <taxon>Metazoa</taxon>
        <taxon>Chordata</taxon>
        <taxon>Craniata</taxon>
        <taxon>Vertebrata</taxon>
        <taxon>Euteleostomi</taxon>
        <taxon>Actinopterygii</taxon>
        <taxon>Neopterygii</taxon>
        <taxon>Teleostei</taxon>
        <taxon>Anguilliformes</taxon>
        <taxon>Anguillidae</taxon>
        <taxon>Anguilla</taxon>
    </lineage>
</organism>
<reference evidence="1" key="2">
    <citation type="journal article" date="2015" name="Fish Shellfish Immunol.">
        <title>Early steps in the European eel (Anguilla anguilla)-Vibrio vulnificus interaction in the gills: Role of the RtxA13 toxin.</title>
        <authorList>
            <person name="Callol A."/>
            <person name="Pajuelo D."/>
            <person name="Ebbesson L."/>
            <person name="Teles M."/>
            <person name="MacKenzie S."/>
            <person name="Amaro C."/>
        </authorList>
    </citation>
    <scope>NUCLEOTIDE SEQUENCE</scope>
</reference>
<name>A0A0E9WNN9_ANGAN</name>
<reference evidence="1" key="1">
    <citation type="submission" date="2014-11" db="EMBL/GenBank/DDBJ databases">
        <authorList>
            <person name="Amaro Gonzalez C."/>
        </authorList>
    </citation>
    <scope>NUCLEOTIDE SEQUENCE</scope>
</reference>
<dbReference type="EMBL" id="GBXM01016610">
    <property type="protein sequence ID" value="JAH91967.1"/>
    <property type="molecule type" value="Transcribed_RNA"/>
</dbReference>
<accession>A0A0E9WNN9</accession>
<dbReference type="AlphaFoldDB" id="A0A0E9WNN9"/>
<proteinExistence type="predicted"/>
<evidence type="ECO:0000313" key="1">
    <source>
        <dbReference type="EMBL" id="JAH91967.1"/>
    </source>
</evidence>